<comment type="cofactor">
    <cofactor evidence="1">
        <name>Zn(2+)</name>
        <dbReference type="ChEBI" id="CHEBI:29105"/>
    </cofactor>
</comment>
<organism evidence="6 7">
    <name type="scientific">Stecheria intestinalis</name>
    <dbReference type="NCBI Taxonomy" id="2606630"/>
    <lineage>
        <taxon>Bacteria</taxon>
        <taxon>Bacillati</taxon>
        <taxon>Bacillota</taxon>
        <taxon>Erysipelotrichia</taxon>
        <taxon>Erysipelotrichales</taxon>
        <taxon>Erysipelotrichaceae</taxon>
        <taxon>Stecheria</taxon>
    </lineage>
</organism>
<name>A0A7X2NPW3_9FIRM</name>
<evidence type="ECO:0000259" key="5">
    <source>
        <dbReference type="SMART" id="SM00849"/>
    </source>
</evidence>
<dbReference type="InterPro" id="IPR051453">
    <property type="entry name" value="MBL_Glyoxalase_II"/>
</dbReference>
<dbReference type="Gene3D" id="3.60.15.10">
    <property type="entry name" value="Ribonuclease Z/Hydroxyacylglutathione hydrolase-like"/>
    <property type="match status" value="1"/>
</dbReference>
<keyword evidence="3 6" id="KW-0378">Hydrolase</keyword>
<feature type="domain" description="Metallo-beta-lactamase" evidence="5">
    <location>
        <begin position="12"/>
        <end position="182"/>
    </location>
</feature>
<accession>A0A7X2NPW3</accession>
<keyword evidence="7" id="KW-1185">Reference proteome</keyword>
<dbReference type="InterPro" id="IPR001279">
    <property type="entry name" value="Metallo-B-lactamas"/>
</dbReference>
<dbReference type="SMART" id="SM00849">
    <property type="entry name" value="Lactamase_B"/>
    <property type="match status" value="1"/>
</dbReference>
<dbReference type="GO" id="GO:0016787">
    <property type="term" value="F:hydrolase activity"/>
    <property type="evidence" value="ECO:0007669"/>
    <property type="project" value="UniProtKB-KW"/>
</dbReference>
<dbReference type="RefSeq" id="WP_154502124.1">
    <property type="nucleotide sequence ID" value="NZ_JAQXPC010000063.1"/>
</dbReference>
<dbReference type="Pfam" id="PF00753">
    <property type="entry name" value="Lactamase_B"/>
    <property type="match status" value="1"/>
</dbReference>
<dbReference type="EMBL" id="VUMN01000001">
    <property type="protein sequence ID" value="MSS57419.1"/>
    <property type="molecule type" value="Genomic_DNA"/>
</dbReference>
<evidence type="ECO:0000313" key="7">
    <source>
        <dbReference type="Proteomes" id="UP000461880"/>
    </source>
</evidence>
<proteinExistence type="predicted"/>
<gene>
    <name evidence="6" type="ORF">FYJ51_00640</name>
</gene>
<sequence>MKLDVLPIGLFGENSYVLQDHDHVLLVDPGRFPDEIATHIPKVMPVDAIVLTHGHEDHTGAADDLSEKYSCPIYIHPDDLPLVTADPKGHAAPYCAVVYSEKKLLEEGEMTIGTFPVTIYHTPGHTSGSVCIRYRNLLFTGDTLFAGDIGRTDLFSGSDNDMLQSLILLRTLPNDLKVLPGHGPDSTLGAEKQTNPYLR</sequence>
<evidence type="ECO:0000256" key="1">
    <source>
        <dbReference type="ARBA" id="ARBA00001947"/>
    </source>
</evidence>
<keyword evidence="4" id="KW-0862">Zinc</keyword>
<dbReference type="AlphaFoldDB" id="A0A7X2NPW3"/>
<dbReference type="InterPro" id="IPR036866">
    <property type="entry name" value="RibonucZ/Hydroxyglut_hydro"/>
</dbReference>
<dbReference type="PANTHER" id="PTHR46233">
    <property type="entry name" value="HYDROXYACYLGLUTATHIONE HYDROLASE GLOC"/>
    <property type="match status" value="1"/>
</dbReference>
<dbReference type="GO" id="GO:0046872">
    <property type="term" value="F:metal ion binding"/>
    <property type="evidence" value="ECO:0007669"/>
    <property type="project" value="UniProtKB-KW"/>
</dbReference>
<comment type="caution">
    <text evidence="6">The sequence shown here is derived from an EMBL/GenBank/DDBJ whole genome shotgun (WGS) entry which is preliminary data.</text>
</comment>
<evidence type="ECO:0000256" key="3">
    <source>
        <dbReference type="ARBA" id="ARBA00022801"/>
    </source>
</evidence>
<evidence type="ECO:0000256" key="2">
    <source>
        <dbReference type="ARBA" id="ARBA00022723"/>
    </source>
</evidence>
<evidence type="ECO:0000313" key="6">
    <source>
        <dbReference type="EMBL" id="MSS57419.1"/>
    </source>
</evidence>
<dbReference type="Proteomes" id="UP000461880">
    <property type="component" value="Unassembled WGS sequence"/>
</dbReference>
<reference evidence="6 7" key="1">
    <citation type="submission" date="2019-08" db="EMBL/GenBank/DDBJ databases">
        <title>In-depth cultivation of the pig gut microbiome towards novel bacterial diversity and tailored functional studies.</title>
        <authorList>
            <person name="Wylensek D."/>
            <person name="Hitch T.C.A."/>
            <person name="Clavel T."/>
        </authorList>
    </citation>
    <scope>NUCLEOTIDE SEQUENCE [LARGE SCALE GENOMIC DNA]</scope>
    <source>
        <strain evidence="6 7">Oil+RF-744-GAM-WT-6</strain>
    </source>
</reference>
<dbReference type="PANTHER" id="PTHR46233:SF3">
    <property type="entry name" value="HYDROXYACYLGLUTATHIONE HYDROLASE GLOC"/>
    <property type="match status" value="1"/>
</dbReference>
<protein>
    <submittedName>
        <fullName evidence="6">MBL fold metallo-hydrolase</fullName>
    </submittedName>
</protein>
<dbReference type="SUPFAM" id="SSF56281">
    <property type="entry name" value="Metallo-hydrolase/oxidoreductase"/>
    <property type="match status" value="1"/>
</dbReference>
<dbReference type="CDD" id="cd06262">
    <property type="entry name" value="metallo-hydrolase-like_MBL-fold"/>
    <property type="match status" value="1"/>
</dbReference>
<keyword evidence="2" id="KW-0479">Metal-binding</keyword>
<evidence type="ECO:0000256" key="4">
    <source>
        <dbReference type="ARBA" id="ARBA00022833"/>
    </source>
</evidence>